<dbReference type="EMBL" id="BAABGU010000019">
    <property type="protein sequence ID" value="GAA4572713.1"/>
    <property type="molecule type" value="Genomic_DNA"/>
</dbReference>
<protein>
    <submittedName>
        <fullName evidence="1">Uncharacterized protein</fullName>
    </submittedName>
</protein>
<gene>
    <name evidence="1" type="ORF">GCM10023176_36210</name>
</gene>
<comment type="caution">
    <text evidence="1">The sequence shown here is derived from an EMBL/GenBank/DDBJ whole genome shotgun (WGS) entry which is preliminary data.</text>
</comment>
<dbReference type="Proteomes" id="UP001500307">
    <property type="component" value="Unassembled WGS sequence"/>
</dbReference>
<sequence>MYAIIPDVRLMGFGYEEDPLIDGGSLLGDRLFWPTYLLSTMLLPDDSLVREAFVVGAKECDEYFLARLDDSEAWPAFRLGLRDGHEIWVVLCNDPDDSFTDFLMCRAGGERPLRLAVAGGNEFLPGLSWTELLHAVSFTGAPYGVTDQDARLLLLLPALGDPDLPAEAATRVAQALAACGANDRARDLAAYLLERRAWSRWRSVDGVMLNDGRHSLRNPHGPVNALADADLREVSSTLALGDL</sequence>
<evidence type="ECO:0000313" key="1">
    <source>
        <dbReference type="EMBL" id="GAA4572713.1"/>
    </source>
</evidence>
<organism evidence="1 2">
    <name type="scientific">Micromonospora coerulea</name>
    <dbReference type="NCBI Taxonomy" id="47856"/>
    <lineage>
        <taxon>Bacteria</taxon>
        <taxon>Bacillati</taxon>
        <taxon>Actinomycetota</taxon>
        <taxon>Actinomycetes</taxon>
        <taxon>Micromonosporales</taxon>
        <taxon>Micromonosporaceae</taxon>
        <taxon>Micromonospora</taxon>
    </lineage>
</organism>
<evidence type="ECO:0000313" key="2">
    <source>
        <dbReference type="Proteomes" id="UP001500307"/>
    </source>
</evidence>
<keyword evidence="2" id="KW-1185">Reference proteome</keyword>
<name>A0ABP8SS19_9ACTN</name>
<accession>A0ABP8SS19</accession>
<reference evidence="2" key="1">
    <citation type="journal article" date="2019" name="Int. J. Syst. Evol. Microbiol.">
        <title>The Global Catalogue of Microorganisms (GCM) 10K type strain sequencing project: providing services to taxonomists for standard genome sequencing and annotation.</title>
        <authorList>
            <consortium name="The Broad Institute Genomics Platform"/>
            <consortium name="The Broad Institute Genome Sequencing Center for Infectious Disease"/>
            <person name="Wu L."/>
            <person name="Ma J."/>
        </authorList>
    </citation>
    <scope>NUCLEOTIDE SEQUENCE [LARGE SCALE GENOMIC DNA]</scope>
    <source>
        <strain evidence="2">JCM 3175</strain>
    </source>
</reference>
<proteinExistence type="predicted"/>